<organism evidence="1 2">
    <name type="scientific">Veronia nyctiphanis</name>
    <dbReference type="NCBI Taxonomy" id="1278244"/>
    <lineage>
        <taxon>Bacteria</taxon>
        <taxon>Pseudomonadati</taxon>
        <taxon>Pseudomonadota</taxon>
        <taxon>Gammaproteobacteria</taxon>
        <taxon>Vibrionales</taxon>
        <taxon>Vibrionaceae</taxon>
        <taxon>Veronia</taxon>
    </lineage>
</organism>
<dbReference type="AlphaFoldDB" id="A0A4V1LSK2"/>
<protein>
    <recommendedName>
        <fullName evidence="3">DUF3726 domain-containing protein</fullName>
    </recommendedName>
</protein>
<name>A0A4V1LSK2_9GAMM</name>
<proteinExistence type="predicted"/>
<keyword evidence="2" id="KW-1185">Reference proteome</keyword>
<dbReference type="InterPro" id="IPR022201">
    <property type="entry name" value="DUF3726"/>
</dbReference>
<dbReference type="OrthoDB" id="5792746at2"/>
<gene>
    <name evidence="1" type="ORF">CS022_18490</name>
</gene>
<dbReference type="Proteomes" id="UP000290287">
    <property type="component" value="Unassembled WGS sequence"/>
</dbReference>
<accession>A0A4V1LSK2</accession>
<reference evidence="1 2" key="1">
    <citation type="submission" date="2017-10" db="EMBL/GenBank/DDBJ databases">
        <title>Nyctiphanis sp. nov., isolated from the stomach of the euphausiid Nyctiphanes simplex (Hansen, 1911) in the Gulf of California.</title>
        <authorList>
            <person name="Gomez-Gil B."/>
            <person name="Aguilar-Mendez M."/>
            <person name="Lopez-Cortes A."/>
            <person name="Gomez-Gutierrez J."/>
            <person name="Roque A."/>
            <person name="Lang E."/>
            <person name="Gonzalez-Castillo A."/>
        </authorList>
    </citation>
    <scope>NUCLEOTIDE SEQUENCE [LARGE SCALE GENOMIC DNA]</scope>
    <source>
        <strain evidence="1 2">CAIM 600</strain>
    </source>
</reference>
<dbReference type="EMBL" id="PEIB01000028">
    <property type="protein sequence ID" value="RXJ71988.1"/>
    <property type="molecule type" value="Genomic_DNA"/>
</dbReference>
<dbReference type="Pfam" id="PF12525">
    <property type="entry name" value="DUF3726"/>
    <property type="match status" value="1"/>
</dbReference>
<comment type="caution">
    <text evidence="1">The sequence shown here is derived from an EMBL/GenBank/DDBJ whole genome shotgun (WGS) entry which is preliminary data.</text>
</comment>
<sequence length="238" mass="26229">MITVTRNELIALCTKAFDATHCVCGESDAIATMVVDLEMAGLDGLSRFMLALELAREDMDTPPNVSDADDNKIFIDCHGASIVCHLPSLVDYGLEKLAGRPSITLNIQRAHSRWLVFSELRKLAGKGLSVFARWSGGDEGVEVECFLNAGQLFPDIFIDNQVRSFSQNMQIVISKHPTEIGEHVAAMQHISSASLETTYHGAFNQGIEVNSEYWQRLKEIAATNLVEDSDISRQRAGE</sequence>
<evidence type="ECO:0008006" key="3">
    <source>
        <dbReference type="Google" id="ProtNLM"/>
    </source>
</evidence>
<evidence type="ECO:0000313" key="2">
    <source>
        <dbReference type="Proteomes" id="UP000290287"/>
    </source>
</evidence>
<dbReference type="RefSeq" id="WP_129123479.1">
    <property type="nucleotide sequence ID" value="NZ_PEIB01000028.1"/>
</dbReference>
<evidence type="ECO:0000313" key="1">
    <source>
        <dbReference type="EMBL" id="RXJ71988.1"/>
    </source>
</evidence>